<evidence type="ECO:0000313" key="4">
    <source>
        <dbReference type="Proteomes" id="UP000563094"/>
    </source>
</evidence>
<feature type="domain" description="UspA" evidence="2">
    <location>
        <begin position="150"/>
        <end position="272"/>
    </location>
</feature>
<protein>
    <submittedName>
        <fullName evidence="3">Nucleotide-binding universal stress UspA family protein</fullName>
    </submittedName>
</protein>
<dbReference type="EMBL" id="JACJIQ010000007">
    <property type="protein sequence ID" value="MBA9077521.1"/>
    <property type="molecule type" value="Genomic_DNA"/>
</dbReference>
<reference evidence="3 4" key="1">
    <citation type="submission" date="2020-08" db="EMBL/GenBank/DDBJ databases">
        <title>Genomic Encyclopedia of Type Strains, Phase IV (KMG-IV): sequencing the most valuable type-strain genomes for metagenomic binning, comparative biology and taxonomic classification.</title>
        <authorList>
            <person name="Goeker M."/>
        </authorList>
    </citation>
    <scope>NUCLEOTIDE SEQUENCE [LARGE SCALE GENOMIC DNA]</scope>
    <source>
        <strain evidence="3 4">DSM 29854</strain>
    </source>
</reference>
<evidence type="ECO:0000313" key="3">
    <source>
        <dbReference type="EMBL" id="MBA9077521.1"/>
    </source>
</evidence>
<dbReference type="PRINTS" id="PR01438">
    <property type="entry name" value="UNVRSLSTRESS"/>
</dbReference>
<dbReference type="SUPFAM" id="SSF52402">
    <property type="entry name" value="Adenine nucleotide alpha hydrolases-like"/>
    <property type="match status" value="2"/>
</dbReference>
<dbReference type="RefSeq" id="WP_182513031.1">
    <property type="nucleotide sequence ID" value="NZ_JACJIQ010000007.1"/>
</dbReference>
<sequence length="293" mass="32411">MKTILVPTDFSANAANAINYAVKLADQVKGKLILCHALQSQILGLPEEGVTISPEKLLKASYLEELNKLGRSIQLENGFRFELETVCEDGPLYQLLADVAVTRNVDLIVMGTRGASTFLDKLIGTNTLNIIENALCPVLAIPAKATFTGFQKLVYASDFEKEEHVYLQQLFQLTEPFDTQVHVLNVKAEDQLDMVADGQIVAEIAKEFTRKPYQISQLKAGHVVEGINAFTRENPVDVVAVAIEKRGFLETLFHKSVSTQLAFESNLPLLALPETPFKKPKPLTQKKEAAFNI</sequence>
<dbReference type="Gene3D" id="3.40.50.12370">
    <property type="match status" value="1"/>
</dbReference>
<organism evidence="3 4">
    <name type="scientific">Rufibacter quisquiliarum</name>
    <dbReference type="NCBI Taxonomy" id="1549639"/>
    <lineage>
        <taxon>Bacteria</taxon>
        <taxon>Pseudomonadati</taxon>
        <taxon>Bacteroidota</taxon>
        <taxon>Cytophagia</taxon>
        <taxon>Cytophagales</taxon>
        <taxon>Hymenobacteraceae</taxon>
        <taxon>Rufibacter</taxon>
    </lineage>
</organism>
<comment type="similarity">
    <text evidence="1">Belongs to the universal stress protein A family.</text>
</comment>
<dbReference type="PANTHER" id="PTHR46268:SF6">
    <property type="entry name" value="UNIVERSAL STRESS PROTEIN UP12"/>
    <property type="match status" value="1"/>
</dbReference>
<keyword evidence="4" id="KW-1185">Reference proteome</keyword>
<accession>A0A839GUQ9</accession>
<dbReference type="PANTHER" id="PTHR46268">
    <property type="entry name" value="STRESS RESPONSE PROTEIN NHAX"/>
    <property type="match status" value="1"/>
</dbReference>
<dbReference type="Proteomes" id="UP000563094">
    <property type="component" value="Unassembled WGS sequence"/>
</dbReference>
<dbReference type="CDD" id="cd00293">
    <property type="entry name" value="USP-like"/>
    <property type="match status" value="1"/>
</dbReference>
<name>A0A839GUQ9_9BACT</name>
<dbReference type="Pfam" id="PF00582">
    <property type="entry name" value="Usp"/>
    <property type="match status" value="2"/>
</dbReference>
<evidence type="ECO:0000259" key="2">
    <source>
        <dbReference type="Pfam" id="PF00582"/>
    </source>
</evidence>
<proteinExistence type="inferred from homology"/>
<gene>
    <name evidence="3" type="ORF">FHS90_002234</name>
</gene>
<feature type="domain" description="UspA" evidence="2">
    <location>
        <begin position="1"/>
        <end position="142"/>
    </location>
</feature>
<comment type="caution">
    <text evidence="3">The sequence shown here is derived from an EMBL/GenBank/DDBJ whole genome shotgun (WGS) entry which is preliminary data.</text>
</comment>
<evidence type="ECO:0000256" key="1">
    <source>
        <dbReference type="ARBA" id="ARBA00008791"/>
    </source>
</evidence>
<dbReference type="InterPro" id="IPR006015">
    <property type="entry name" value="Universal_stress_UspA"/>
</dbReference>
<dbReference type="AlphaFoldDB" id="A0A839GUQ9"/>
<dbReference type="InterPro" id="IPR006016">
    <property type="entry name" value="UspA"/>
</dbReference>